<keyword evidence="2" id="KW-1185">Reference proteome</keyword>
<proteinExistence type="predicted"/>
<name>A0A0V1A1I8_9BILA</name>
<protein>
    <submittedName>
        <fullName evidence="1">Uncharacterized protein</fullName>
    </submittedName>
</protein>
<evidence type="ECO:0000313" key="1">
    <source>
        <dbReference type="EMBL" id="KRY18610.1"/>
    </source>
</evidence>
<gene>
    <name evidence="1" type="ORF">T12_6271</name>
</gene>
<reference evidence="1 2" key="1">
    <citation type="submission" date="2015-01" db="EMBL/GenBank/DDBJ databases">
        <title>Evolution of Trichinella species and genotypes.</title>
        <authorList>
            <person name="Korhonen P.K."/>
            <person name="Edoardo P."/>
            <person name="Giuseppe L.R."/>
            <person name="Gasser R.B."/>
        </authorList>
    </citation>
    <scope>NUCLEOTIDE SEQUENCE [LARGE SCALE GENOMIC DNA]</scope>
    <source>
        <strain evidence="1">ISS2496</strain>
    </source>
</reference>
<dbReference type="AlphaFoldDB" id="A0A0V1A1I8"/>
<comment type="caution">
    <text evidence="1">The sequence shown here is derived from an EMBL/GenBank/DDBJ whole genome shotgun (WGS) entry which is preliminary data.</text>
</comment>
<organism evidence="1 2">
    <name type="scientific">Trichinella patagoniensis</name>
    <dbReference type="NCBI Taxonomy" id="990121"/>
    <lineage>
        <taxon>Eukaryota</taxon>
        <taxon>Metazoa</taxon>
        <taxon>Ecdysozoa</taxon>
        <taxon>Nematoda</taxon>
        <taxon>Enoplea</taxon>
        <taxon>Dorylaimia</taxon>
        <taxon>Trichinellida</taxon>
        <taxon>Trichinellidae</taxon>
        <taxon>Trichinella</taxon>
    </lineage>
</organism>
<dbReference type="EMBL" id="JYDQ01000044">
    <property type="protein sequence ID" value="KRY18610.1"/>
    <property type="molecule type" value="Genomic_DNA"/>
</dbReference>
<accession>A0A0V1A1I8</accession>
<sequence>MFFNICTKPTLQLTNTEVAIHQSTNITCVSISTVKLVLANKIVYRRRSFDKENRIIVVDL</sequence>
<evidence type="ECO:0000313" key="2">
    <source>
        <dbReference type="Proteomes" id="UP000054783"/>
    </source>
</evidence>
<dbReference type="Proteomes" id="UP000054783">
    <property type="component" value="Unassembled WGS sequence"/>
</dbReference>